<protein>
    <recommendedName>
        <fullName evidence="9">Ribonuclease 3</fullName>
        <ecNumber evidence="9">3.1.26.3</ecNumber>
    </recommendedName>
    <alternativeName>
        <fullName evidence="9">Ribonuclease III</fullName>
        <shortName evidence="9">RNase III</shortName>
    </alternativeName>
</protein>
<dbReference type="HAMAP" id="MF_00104">
    <property type="entry name" value="RNase_III"/>
    <property type="match status" value="1"/>
</dbReference>
<comment type="function">
    <text evidence="9">Digests double-stranded RNA. Involved in the processing of primary rRNA transcript to yield the immediate precursors to the large and small rRNAs (23S and 16S). Processes some mRNAs, and tRNAs when they are encoded in the rRNA operon. Processes pre-crRNA and tracrRNA of type II CRISPR loci if present in the organism.</text>
</comment>
<feature type="active site" evidence="9">
    <location>
        <position position="133"/>
    </location>
</feature>
<evidence type="ECO:0000256" key="2">
    <source>
        <dbReference type="ARBA" id="ARBA00010183"/>
    </source>
</evidence>
<accession>A0A968GHB6</accession>
<dbReference type="GO" id="GO:0008033">
    <property type="term" value="P:tRNA processing"/>
    <property type="evidence" value="ECO:0007669"/>
    <property type="project" value="UniProtKB-KW"/>
</dbReference>
<dbReference type="SMART" id="SM00358">
    <property type="entry name" value="DSRM"/>
    <property type="match status" value="1"/>
</dbReference>
<proteinExistence type="inferred from homology"/>
<evidence type="ECO:0000259" key="11">
    <source>
        <dbReference type="PROSITE" id="PS50142"/>
    </source>
</evidence>
<dbReference type="SMART" id="SM00535">
    <property type="entry name" value="RIBOc"/>
    <property type="match status" value="1"/>
</dbReference>
<evidence type="ECO:0000256" key="6">
    <source>
        <dbReference type="ARBA" id="ARBA00022759"/>
    </source>
</evidence>
<dbReference type="SUPFAM" id="SSF69065">
    <property type="entry name" value="RNase III domain-like"/>
    <property type="match status" value="1"/>
</dbReference>
<feature type="binding site" evidence="9">
    <location>
        <position position="57"/>
    </location>
    <ligand>
        <name>Mg(2+)</name>
        <dbReference type="ChEBI" id="CHEBI:18420"/>
    </ligand>
</feature>
<dbReference type="InterPro" id="IPR014720">
    <property type="entry name" value="dsRBD_dom"/>
</dbReference>
<comment type="subunit">
    <text evidence="9">Homodimer.</text>
</comment>
<dbReference type="PROSITE" id="PS50142">
    <property type="entry name" value="RNASE_3_2"/>
    <property type="match status" value="1"/>
</dbReference>
<comment type="caution">
    <text evidence="12">The sequence shown here is derived from an EMBL/GenBank/DDBJ whole genome shotgun (WGS) entry which is preliminary data.</text>
</comment>
<comment type="subcellular location">
    <subcellularLocation>
        <location evidence="9">Cytoplasm</location>
    </subcellularLocation>
</comment>
<dbReference type="EMBL" id="JAATLM010000001">
    <property type="protein sequence ID" value="NIZ68640.1"/>
    <property type="molecule type" value="Genomic_DNA"/>
</dbReference>
<dbReference type="CDD" id="cd00593">
    <property type="entry name" value="RIBOc"/>
    <property type="match status" value="1"/>
</dbReference>
<dbReference type="GO" id="GO:0004525">
    <property type="term" value="F:ribonuclease III activity"/>
    <property type="evidence" value="ECO:0007669"/>
    <property type="project" value="UniProtKB-UniRule"/>
</dbReference>
<keyword evidence="13" id="KW-1185">Reference proteome</keyword>
<feature type="active site" evidence="9">
    <location>
        <position position="61"/>
    </location>
</feature>
<keyword evidence="9" id="KW-0479">Metal-binding</keyword>
<comment type="catalytic activity">
    <reaction evidence="1 9">
        <text>Endonucleolytic cleavage to 5'-phosphomonoester.</text>
        <dbReference type="EC" id="3.1.26.3"/>
    </reaction>
</comment>
<dbReference type="NCBIfam" id="TIGR02191">
    <property type="entry name" value="RNaseIII"/>
    <property type="match status" value="1"/>
</dbReference>
<dbReference type="Pfam" id="PF00035">
    <property type="entry name" value="dsrm"/>
    <property type="match status" value="1"/>
</dbReference>
<name>A0A968GHB6_9SPIO</name>
<organism evidence="12 13">
    <name type="scientific">Entomospira culicis</name>
    <dbReference type="NCBI Taxonomy" id="2719989"/>
    <lineage>
        <taxon>Bacteria</taxon>
        <taxon>Pseudomonadati</taxon>
        <taxon>Spirochaetota</taxon>
        <taxon>Spirochaetia</taxon>
        <taxon>Spirochaetales</taxon>
        <taxon>Spirochaetaceae</taxon>
        <taxon>Entomospira</taxon>
    </lineage>
</organism>
<dbReference type="GO" id="GO:0006397">
    <property type="term" value="P:mRNA processing"/>
    <property type="evidence" value="ECO:0007669"/>
    <property type="project" value="UniProtKB-UniRule"/>
</dbReference>
<dbReference type="FunFam" id="1.10.1520.10:FF:000001">
    <property type="entry name" value="Ribonuclease 3"/>
    <property type="match status" value="1"/>
</dbReference>
<dbReference type="InterPro" id="IPR011907">
    <property type="entry name" value="RNase_III"/>
</dbReference>
<dbReference type="PROSITE" id="PS50137">
    <property type="entry name" value="DS_RBD"/>
    <property type="match status" value="1"/>
</dbReference>
<dbReference type="PANTHER" id="PTHR11207:SF0">
    <property type="entry name" value="RIBONUCLEASE 3"/>
    <property type="match status" value="1"/>
</dbReference>
<keyword evidence="9" id="KW-0699">rRNA-binding</keyword>
<dbReference type="Gene3D" id="1.10.1520.10">
    <property type="entry name" value="Ribonuclease III domain"/>
    <property type="match status" value="1"/>
</dbReference>
<keyword evidence="5 9" id="KW-0540">Nuclease</keyword>
<feature type="binding site" evidence="9">
    <location>
        <position position="133"/>
    </location>
    <ligand>
        <name>Mg(2+)</name>
        <dbReference type="ChEBI" id="CHEBI:18420"/>
    </ligand>
</feature>
<keyword evidence="8 9" id="KW-0694">RNA-binding</keyword>
<keyword evidence="9" id="KW-0819">tRNA processing</keyword>
<keyword evidence="3 9" id="KW-0698">rRNA processing</keyword>
<evidence type="ECO:0000313" key="12">
    <source>
        <dbReference type="EMBL" id="NIZ68640.1"/>
    </source>
</evidence>
<dbReference type="GO" id="GO:0005737">
    <property type="term" value="C:cytoplasm"/>
    <property type="evidence" value="ECO:0007669"/>
    <property type="project" value="UniProtKB-SubCell"/>
</dbReference>
<dbReference type="SUPFAM" id="SSF54768">
    <property type="entry name" value="dsRNA-binding domain-like"/>
    <property type="match status" value="1"/>
</dbReference>
<dbReference type="Pfam" id="PF14622">
    <property type="entry name" value="Ribonucleas_3_3"/>
    <property type="match status" value="1"/>
</dbReference>
<feature type="domain" description="RNase III" evidence="11">
    <location>
        <begin position="16"/>
        <end position="144"/>
    </location>
</feature>
<keyword evidence="9" id="KW-0963">Cytoplasm</keyword>
<dbReference type="CDD" id="cd10845">
    <property type="entry name" value="DSRM_RNAse_III_family"/>
    <property type="match status" value="1"/>
</dbReference>
<reference evidence="12" key="1">
    <citation type="submission" date="2020-03" db="EMBL/GenBank/DDBJ databases">
        <title>Spirochaetal bacteria isolated from arthropods constitute a novel genus Entomospira genus novum within the order Spirochaetales.</title>
        <authorList>
            <person name="Grana-Miraglia L."/>
            <person name="Sikutova S."/>
            <person name="Fingerle V."/>
            <person name="Sing A."/>
            <person name="Castillo-Ramirez S."/>
            <person name="Margos G."/>
            <person name="Rudolf I."/>
        </authorList>
    </citation>
    <scope>NUCLEOTIDE SEQUENCE</scope>
    <source>
        <strain evidence="12">BR149</strain>
    </source>
</reference>
<evidence type="ECO:0000256" key="4">
    <source>
        <dbReference type="ARBA" id="ARBA00022664"/>
    </source>
</evidence>
<keyword evidence="7 9" id="KW-0378">Hydrolase</keyword>
<dbReference type="PANTHER" id="PTHR11207">
    <property type="entry name" value="RIBONUCLEASE III"/>
    <property type="match status" value="1"/>
</dbReference>
<dbReference type="InterPro" id="IPR000999">
    <property type="entry name" value="RNase_III_dom"/>
</dbReference>
<feature type="domain" description="DRBM" evidence="10">
    <location>
        <begin position="171"/>
        <end position="240"/>
    </location>
</feature>
<dbReference type="GO" id="GO:0006364">
    <property type="term" value="P:rRNA processing"/>
    <property type="evidence" value="ECO:0007669"/>
    <property type="project" value="UniProtKB-UniRule"/>
</dbReference>
<evidence type="ECO:0000256" key="3">
    <source>
        <dbReference type="ARBA" id="ARBA00022552"/>
    </source>
</evidence>
<dbReference type="GO" id="GO:0046872">
    <property type="term" value="F:metal ion binding"/>
    <property type="evidence" value="ECO:0007669"/>
    <property type="project" value="UniProtKB-KW"/>
</dbReference>
<evidence type="ECO:0000256" key="1">
    <source>
        <dbReference type="ARBA" id="ARBA00000109"/>
    </source>
</evidence>
<dbReference type="GO" id="GO:0003725">
    <property type="term" value="F:double-stranded RNA binding"/>
    <property type="evidence" value="ECO:0007669"/>
    <property type="project" value="TreeGrafter"/>
</dbReference>
<dbReference type="RefSeq" id="WP_167694712.1">
    <property type="nucleotide sequence ID" value="NZ_CP118181.1"/>
</dbReference>
<dbReference type="GO" id="GO:0019843">
    <property type="term" value="F:rRNA binding"/>
    <property type="evidence" value="ECO:0007669"/>
    <property type="project" value="UniProtKB-KW"/>
</dbReference>
<feature type="binding site" evidence="9">
    <location>
        <position position="130"/>
    </location>
    <ligand>
        <name>Mg(2+)</name>
        <dbReference type="ChEBI" id="CHEBI:18420"/>
    </ligand>
</feature>
<dbReference type="Gene3D" id="3.30.160.20">
    <property type="match status" value="1"/>
</dbReference>
<evidence type="ECO:0000256" key="9">
    <source>
        <dbReference type="HAMAP-Rule" id="MF_00104"/>
    </source>
</evidence>
<evidence type="ECO:0000256" key="8">
    <source>
        <dbReference type="ARBA" id="ARBA00022884"/>
    </source>
</evidence>
<dbReference type="PROSITE" id="PS00517">
    <property type="entry name" value="RNASE_3_1"/>
    <property type="match status" value="1"/>
</dbReference>
<dbReference type="Proteomes" id="UP000778951">
    <property type="component" value="Unassembled WGS sequence"/>
</dbReference>
<keyword evidence="4 9" id="KW-0507">mRNA processing</keyword>
<evidence type="ECO:0000256" key="5">
    <source>
        <dbReference type="ARBA" id="ARBA00022722"/>
    </source>
</evidence>
<dbReference type="AlphaFoldDB" id="A0A968GHB6"/>
<dbReference type="InterPro" id="IPR036389">
    <property type="entry name" value="RNase_III_sf"/>
</dbReference>
<comment type="similarity">
    <text evidence="2">Belongs to the ribonuclease III family.</text>
</comment>
<keyword evidence="9" id="KW-0460">Magnesium</keyword>
<evidence type="ECO:0000313" key="13">
    <source>
        <dbReference type="Proteomes" id="UP000778951"/>
    </source>
</evidence>
<sequence>MKHQHHTLLKHQQSLLQTCQEKFKISFFDKSLLLQALSHSSYANEQRSPLASNERLEFLGDAVLDLVMVEYLFHQFPEHSEGLLTRMKANLVCEAMLAKIAQHIDLGRCLLLNKGEERDGGRQKSALLADAMEALFGALYLDQGLNIARIFILQLYQPYFHDLAENLLTKDAKSKLNECRQKGGNTLPEYRVIREWGDDHAKQYEVGIFFDETLVATGTGQNKKEASQDAAHNAYQHVCKGMKHE</sequence>
<evidence type="ECO:0000259" key="10">
    <source>
        <dbReference type="PROSITE" id="PS50137"/>
    </source>
</evidence>
<gene>
    <name evidence="9 12" type="primary">rnc</name>
    <name evidence="12" type="ORF">HCT48_00180</name>
</gene>
<comment type="cofactor">
    <cofactor evidence="9">
        <name>Mg(2+)</name>
        <dbReference type="ChEBI" id="CHEBI:18420"/>
    </cofactor>
</comment>
<evidence type="ECO:0000256" key="7">
    <source>
        <dbReference type="ARBA" id="ARBA00022801"/>
    </source>
</evidence>
<dbReference type="EC" id="3.1.26.3" evidence="9"/>
<dbReference type="GO" id="GO:0010468">
    <property type="term" value="P:regulation of gene expression"/>
    <property type="evidence" value="ECO:0007669"/>
    <property type="project" value="TreeGrafter"/>
</dbReference>
<keyword evidence="6 9" id="KW-0255">Endonuclease</keyword>